<dbReference type="Proteomes" id="UP000242791">
    <property type="component" value="Unassembled WGS sequence"/>
</dbReference>
<feature type="non-terminal residue" evidence="1">
    <location>
        <position position="1"/>
    </location>
</feature>
<reference evidence="1 2" key="1">
    <citation type="submission" date="2015-08" db="EMBL/GenBank/DDBJ databases">
        <title>Emmonsia species relationships and genome sequence.</title>
        <authorList>
            <person name="Cuomo C.A."/>
            <person name="Schwartz I.S."/>
            <person name="Kenyon C."/>
            <person name="De Hoog G.S."/>
            <person name="Govender N.P."/>
            <person name="Botha A."/>
            <person name="Moreno L."/>
            <person name="De Vries M."/>
            <person name="Munoz J.F."/>
            <person name="Stielow J.B."/>
        </authorList>
    </citation>
    <scope>NUCLEOTIDE SEQUENCE [LARGE SCALE GENOMIC DNA]</scope>
    <source>
        <strain evidence="1 2">EI222</strain>
    </source>
</reference>
<organism evidence="1 2">
    <name type="scientific">Blastomyces percursus</name>
    <dbReference type="NCBI Taxonomy" id="1658174"/>
    <lineage>
        <taxon>Eukaryota</taxon>
        <taxon>Fungi</taxon>
        <taxon>Dikarya</taxon>
        <taxon>Ascomycota</taxon>
        <taxon>Pezizomycotina</taxon>
        <taxon>Eurotiomycetes</taxon>
        <taxon>Eurotiomycetidae</taxon>
        <taxon>Onygenales</taxon>
        <taxon>Ajellomycetaceae</taxon>
        <taxon>Blastomyces</taxon>
    </lineage>
</organism>
<comment type="caution">
    <text evidence="1">The sequence shown here is derived from an EMBL/GenBank/DDBJ whole genome shotgun (WGS) entry which is preliminary data.</text>
</comment>
<gene>
    <name evidence="1" type="ORF">ACJ73_10136</name>
</gene>
<protein>
    <submittedName>
        <fullName evidence="1">Uncharacterized protein</fullName>
    </submittedName>
</protein>
<accession>A0A1J9Q0C0</accession>
<evidence type="ECO:0000313" key="2">
    <source>
        <dbReference type="Proteomes" id="UP000242791"/>
    </source>
</evidence>
<sequence>PFFSSISGKPKQIFKMSSGGACVLQRYLNQILHDFDAASSVRK</sequence>
<dbReference type="EMBL" id="LGTZ01003416">
    <property type="protein sequence ID" value="OJD09703.1"/>
    <property type="molecule type" value="Genomic_DNA"/>
</dbReference>
<evidence type="ECO:0000313" key="1">
    <source>
        <dbReference type="EMBL" id="OJD09703.1"/>
    </source>
</evidence>
<dbReference type="VEuPathDB" id="FungiDB:ACJ73_10136"/>
<dbReference type="AlphaFoldDB" id="A0A1J9Q0C0"/>
<name>A0A1J9Q0C0_9EURO</name>
<proteinExistence type="predicted"/>
<keyword evidence="2" id="KW-1185">Reference proteome</keyword>